<evidence type="ECO:0000313" key="1">
    <source>
        <dbReference type="EMBL" id="PQJ30079.1"/>
    </source>
</evidence>
<evidence type="ECO:0000313" key="2">
    <source>
        <dbReference type="Proteomes" id="UP000239907"/>
    </source>
</evidence>
<evidence type="ECO:0008006" key="3">
    <source>
        <dbReference type="Google" id="ProtNLM"/>
    </source>
</evidence>
<comment type="caution">
    <text evidence="1">The sequence shown here is derived from an EMBL/GenBank/DDBJ whole genome shotgun (WGS) entry which is preliminary data.</text>
</comment>
<gene>
    <name evidence="1" type="ORF">BSZ32_17405</name>
</gene>
<dbReference type="Proteomes" id="UP000239907">
    <property type="component" value="Unassembled WGS sequence"/>
</dbReference>
<keyword evidence="2" id="KW-1185">Reference proteome</keyword>
<proteinExistence type="predicted"/>
<dbReference type="EMBL" id="MQWA01000001">
    <property type="protein sequence ID" value="PQJ30079.1"/>
    <property type="molecule type" value="Genomic_DNA"/>
</dbReference>
<accession>A0A2S7U4Y2</accession>
<organism evidence="1 2">
    <name type="scientific">Rubritalea profundi</name>
    <dbReference type="NCBI Taxonomy" id="1658618"/>
    <lineage>
        <taxon>Bacteria</taxon>
        <taxon>Pseudomonadati</taxon>
        <taxon>Verrucomicrobiota</taxon>
        <taxon>Verrucomicrobiia</taxon>
        <taxon>Verrucomicrobiales</taxon>
        <taxon>Rubritaleaceae</taxon>
        <taxon>Rubritalea</taxon>
    </lineage>
</organism>
<name>A0A2S7U4Y2_9BACT</name>
<dbReference type="AlphaFoldDB" id="A0A2S7U4Y2"/>
<dbReference type="OrthoDB" id="2656488at2"/>
<dbReference type="CDD" id="cd10447">
    <property type="entry name" value="GIY-YIG_unchar_2"/>
    <property type="match status" value="1"/>
</dbReference>
<protein>
    <recommendedName>
        <fullName evidence="3">GIY-YIG domain-containing protein</fullName>
    </recommendedName>
</protein>
<sequence length="111" mass="12654">MISHAKTIQIFLPDGNPRGMKIAEFTSRTIQAVQVPRTQLELALKRSELANVGVYFLFGDTTPGKLTQLYIGEAEDCGTRLKQHNKQKDWWNVALVCISKTMEFTKAHFRE</sequence>
<dbReference type="RefSeq" id="WP_105044600.1">
    <property type="nucleotide sequence ID" value="NZ_MQWA01000001.1"/>
</dbReference>
<reference evidence="1 2" key="1">
    <citation type="submission" date="2016-12" db="EMBL/GenBank/DDBJ databases">
        <title>Study of bacterial adaptation to deep sea.</title>
        <authorList>
            <person name="Song J."/>
            <person name="Yoshizawa S."/>
            <person name="Kogure K."/>
        </authorList>
    </citation>
    <scope>NUCLEOTIDE SEQUENCE [LARGE SCALE GENOMIC DNA]</scope>
    <source>
        <strain evidence="1 2">SAORIC-165</strain>
    </source>
</reference>